<keyword evidence="1 2" id="KW-0175">Coiled coil</keyword>
<gene>
    <name evidence="5" type="ORF">ALAG00032_LOCUS14130</name>
</gene>
<feature type="compositionally biased region" description="Low complexity" evidence="3">
    <location>
        <begin position="526"/>
        <end position="536"/>
    </location>
</feature>
<feature type="region of interest" description="Disordered" evidence="3">
    <location>
        <begin position="258"/>
        <end position="331"/>
    </location>
</feature>
<feature type="compositionally biased region" description="Basic and acidic residues" evidence="3">
    <location>
        <begin position="549"/>
        <end position="558"/>
    </location>
</feature>
<proteinExistence type="predicted"/>
<feature type="compositionally biased region" description="Acidic residues" evidence="3">
    <location>
        <begin position="291"/>
        <end position="301"/>
    </location>
</feature>
<dbReference type="AlphaFoldDB" id="A0A7S3K573"/>
<feature type="coiled-coil region" evidence="2">
    <location>
        <begin position="22"/>
        <end position="213"/>
    </location>
</feature>
<reference evidence="5" key="1">
    <citation type="submission" date="2021-01" db="EMBL/GenBank/DDBJ databases">
        <authorList>
            <person name="Corre E."/>
            <person name="Pelletier E."/>
            <person name="Niang G."/>
            <person name="Scheremetjew M."/>
            <person name="Finn R."/>
            <person name="Kale V."/>
            <person name="Holt S."/>
            <person name="Cochrane G."/>
            <person name="Meng A."/>
            <person name="Brown T."/>
            <person name="Cohen L."/>
        </authorList>
    </citation>
    <scope>NUCLEOTIDE SEQUENCE</scope>
    <source>
        <strain evidence="5">CCMP1510</strain>
    </source>
</reference>
<dbReference type="InterPro" id="IPR051876">
    <property type="entry name" value="ODA-DC/CCD"/>
</dbReference>
<feature type="compositionally biased region" description="Polar residues" evidence="3">
    <location>
        <begin position="309"/>
        <end position="329"/>
    </location>
</feature>
<feature type="compositionally biased region" description="Acidic residues" evidence="3">
    <location>
        <begin position="537"/>
        <end position="548"/>
    </location>
</feature>
<evidence type="ECO:0000259" key="4">
    <source>
        <dbReference type="Pfam" id="PF21773"/>
    </source>
</evidence>
<organism evidence="5">
    <name type="scientific">Aureoumbra lagunensis</name>
    <dbReference type="NCBI Taxonomy" id="44058"/>
    <lineage>
        <taxon>Eukaryota</taxon>
        <taxon>Sar</taxon>
        <taxon>Stramenopiles</taxon>
        <taxon>Ochrophyta</taxon>
        <taxon>Pelagophyceae</taxon>
        <taxon>Pelagomonadales</taxon>
        <taxon>Aureoumbra</taxon>
    </lineage>
</organism>
<feature type="region of interest" description="Disordered" evidence="3">
    <location>
        <begin position="518"/>
        <end position="606"/>
    </location>
</feature>
<evidence type="ECO:0000256" key="3">
    <source>
        <dbReference type="SAM" id="MobiDB-lite"/>
    </source>
</evidence>
<evidence type="ECO:0000256" key="1">
    <source>
        <dbReference type="ARBA" id="ARBA00023054"/>
    </source>
</evidence>
<feature type="compositionally biased region" description="Polar residues" evidence="3">
    <location>
        <begin position="258"/>
        <end position="279"/>
    </location>
</feature>
<sequence>MVKTANLGGGLYSDGKAQKSIGNEIRTEIDLIEQENEELKQILARETRQSRMTQQMTSNQGGEMQRLQKQAANYLRKIEKERDQISQLDDKIAKAQQDIVEQKQKMGGINASRENHAMLTKQIKIMENRLAKALQKFNEQLAQNKQQRQKIDDYRRERVVYDGIYKKLEVELHQKKKEMAAIIEDAKLAYSKSDKSQSEMRALKSQVAKEKEDFEKEWKALGRLMEQERQEREQLRIKQCEEAARIAVERKAAYQQGLQNQAKRGENTRSATSTIQPNENIGKKNNNDMIDNTDEDNDNDYDGGGGGKLSSTMNKKDANPTNQSSNNKLLTRDEAISYEEIFQKLKQETGCQSMKELIDHFQDVEQKNFSLFNSINELNSDIEQCELAIAETKLEIEKYKGQGVSSDTQRKKFFRSLEERLSRTETKVDEYELRHQNAQKTINQLKTGIHSIFSRLGCASTSVEEMLGNQGVTESNMMQYLELIEQRTTEILQAYAHSQAVASGKLDLASTAALQQGIIQPPPPKISVQPPTWDDFSSGDDSDQDDDERPLTREELQRKTLRGLGLKEHKQFGSRPGGLALTKTSSSPRHSQHHRNTKDKNITPHQ</sequence>
<feature type="domain" description="ODAD1 central coiled coil region" evidence="4">
    <location>
        <begin position="322"/>
        <end position="469"/>
    </location>
</feature>
<accession>A0A7S3K573</accession>
<dbReference type="PANTHER" id="PTHR21694">
    <property type="entry name" value="COILED-COIL DOMAIN-CONTAINING PROTEIN 63"/>
    <property type="match status" value="1"/>
</dbReference>
<dbReference type="Pfam" id="PF21773">
    <property type="entry name" value="ODAD1_CC"/>
    <property type="match status" value="2"/>
</dbReference>
<feature type="domain" description="ODAD1 central coiled coil region" evidence="4">
    <location>
        <begin position="121"/>
        <end position="270"/>
    </location>
</feature>
<dbReference type="InterPro" id="IPR049258">
    <property type="entry name" value="ODAD1_CC"/>
</dbReference>
<evidence type="ECO:0000313" key="5">
    <source>
        <dbReference type="EMBL" id="CAE0373329.1"/>
    </source>
</evidence>
<feature type="coiled-coil region" evidence="2">
    <location>
        <begin position="375"/>
        <end position="448"/>
    </location>
</feature>
<protein>
    <recommendedName>
        <fullName evidence="4">ODAD1 central coiled coil region domain-containing protein</fullName>
    </recommendedName>
</protein>
<dbReference type="EMBL" id="HBIJ01021790">
    <property type="protein sequence ID" value="CAE0373329.1"/>
    <property type="molecule type" value="Transcribed_RNA"/>
</dbReference>
<name>A0A7S3K573_9STRA</name>
<dbReference type="PANTHER" id="PTHR21694:SF18">
    <property type="entry name" value="COILED-COIL DOMAIN-CONTAINING PROTEIN 63"/>
    <property type="match status" value="1"/>
</dbReference>
<evidence type="ECO:0000256" key="2">
    <source>
        <dbReference type="SAM" id="Coils"/>
    </source>
</evidence>